<comment type="caution">
    <text evidence="2">The sequence shown here is derived from an EMBL/GenBank/DDBJ whole genome shotgun (WGS) entry which is preliminary data.</text>
</comment>
<feature type="domain" description="N-acetyltransferase" evidence="1">
    <location>
        <begin position="16"/>
        <end position="187"/>
    </location>
</feature>
<dbReference type="SUPFAM" id="SSF55729">
    <property type="entry name" value="Acyl-CoA N-acyltransferases (Nat)"/>
    <property type="match status" value="1"/>
</dbReference>
<accession>A0A2U1DFM1</accession>
<dbReference type="GO" id="GO:0016747">
    <property type="term" value="F:acyltransferase activity, transferring groups other than amino-acyl groups"/>
    <property type="evidence" value="ECO:0007669"/>
    <property type="project" value="InterPro"/>
</dbReference>
<evidence type="ECO:0000313" key="2">
    <source>
        <dbReference type="EMBL" id="PVY86468.1"/>
    </source>
</evidence>
<dbReference type="InterPro" id="IPR016181">
    <property type="entry name" value="Acyl_CoA_acyltransferase"/>
</dbReference>
<dbReference type="Pfam" id="PF00583">
    <property type="entry name" value="Acetyltransf_1"/>
    <property type="match status" value="1"/>
</dbReference>
<dbReference type="Gene3D" id="3.40.630.30">
    <property type="match status" value="1"/>
</dbReference>
<reference evidence="2 3" key="1">
    <citation type="submission" date="2018-04" db="EMBL/GenBank/DDBJ databases">
        <title>Genomic Encyclopedia of Type Strains, Phase IV (KMG-IV): sequencing the most valuable type-strain genomes for metagenomic binning, comparative biology and taxonomic classification.</title>
        <authorList>
            <person name="Goeker M."/>
        </authorList>
    </citation>
    <scope>NUCLEOTIDE SEQUENCE [LARGE SCALE GENOMIC DNA]</scope>
    <source>
        <strain evidence="2 3">DSM 28795</strain>
    </source>
</reference>
<name>A0A2U1DFM1_9LACO</name>
<dbReference type="PROSITE" id="PS51186">
    <property type="entry name" value="GNAT"/>
    <property type="match status" value="1"/>
</dbReference>
<keyword evidence="3" id="KW-1185">Reference proteome</keyword>
<dbReference type="Proteomes" id="UP000245433">
    <property type="component" value="Unassembled WGS sequence"/>
</dbReference>
<dbReference type="CDD" id="cd04301">
    <property type="entry name" value="NAT_SF"/>
    <property type="match status" value="1"/>
</dbReference>
<gene>
    <name evidence="2" type="ORF">C7384_101387</name>
</gene>
<evidence type="ECO:0000313" key="3">
    <source>
        <dbReference type="Proteomes" id="UP000245433"/>
    </source>
</evidence>
<sequence>MYTTDCGMQIKSMPVVYMRRAKARDMASIVEILQGAKNYLKEQGLDQWQGEYPNIDTVQKDMDHHQAFVLVVDDQVAGYAAAFEGEDPLYTALEDGNWLVDGHDYASLHRVAMSDKYRGQRLAPRFMTALISYFYAQGARDFRIDTHPGNLPMQKVITNNGFEKRGTVHMQEGTNISTARWAYQLLIQD</sequence>
<keyword evidence="2" id="KW-0808">Transferase</keyword>
<dbReference type="AlphaFoldDB" id="A0A2U1DFM1"/>
<keyword evidence="2" id="KW-0012">Acyltransferase</keyword>
<dbReference type="InterPro" id="IPR000182">
    <property type="entry name" value="GNAT_dom"/>
</dbReference>
<dbReference type="EMBL" id="QEKT01000001">
    <property type="protein sequence ID" value="PVY86468.1"/>
    <property type="molecule type" value="Genomic_DNA"/>
</dbReference>
<organism evidence="2 3">
    <name type="scientific">Convivina intestini</name>
    <dbReference type="NCBI Taxonomy" id="1505726"/>
    <lineage>
        <taxon>Bacteria</taxon>
        <taxon>Bacillati</taxon>
        <taxon>Bacillota</taxon>
        <taxon>Bacilli</taxon>
        <taxon>Lactobacillales</taxon>
        <taxon>Lactobacillaceae</taxon>
        <taxon>Convivina</taxon>
    </lineage>
</organism>
<evidence type="ECO:0000259" key="1">
    <source>
        <dbReference type="PROSITE" id="PS51186"/>
    </source>
</evidence>
<protein>
    <submittedName>
        <fullName evidence="2">L-amino acid N-acyltransferase YncA</fullName>
    </submittedName>
</protein>
<proteinExistence type="predicted"/>